<dbReference type="Pfam" id="PF19650">
    <property type="entry name" value="DUF6153"/>
    <property type="match status" value="1"/>
</dbReference>
<reference evidence="2" key="2">
    <citation type="submission" date="2020-09" db="EMBL/GenBank/DDBJ databases">
        <authorList>
            <person name="Yu Y."/>
        </authorList>
    </citation>
    <scope>NUCLEOTIDE SEQUENCE</scope>
    <source>
        <strain evidence="2">KCTC 49039</strain>
    </source>
</reference>
<dbReference type="AlphaFoldDB" id="A0A927J1U7"/>
<evidence type="ECO:0000313" key="3">
    <source>
        <dbReference type="Proteomes" id="UP000610846"/>
    </source>
</evidence>
<reference evidence="2" key="1">
    <citation type="journal article" date="2018" name="Curr. Microbiol.">
        <title>Cellulosimicrobium arenosum sp. nov., Isolated from Marine Sediment Sand.</title>
        <authorList>
            <person name="Oh M."/>
            <person name="Kim J.H."/>
            <person name="Yoon J.H."/>
            <person name="Schumann P."/>
            <person name="Kim W."/>
        </authorList>
    </citation>
    <scope>NUCLEOTIDE SEQUENCE</scope>
    <source>
        <strain evidence="2">KCTC 49039</strain>
    </source>
</reference>
<feature type="region of interest" description="Disordered" evidence="1">
    <location>
        <begin position="53"/>
        <end position="74"/>
    </location>
</feature>
<dbReference type="EMBL" id="JACYHB010000014">
    <property type="protein sequence ID" value="MBD8080366.1"/>
    <property type="molecule type" value="Genomic_DNA"/>
</dbReference>
<sequence length="146" mass="14820">MNLMASFRSLLAGRRRGLSGALLIAALLLGVVTMHAMSGSANTHVGPAAAIMASPDHHDAPTSEVGAQETGAHGHDAPGGCTDCGGHEMASAMCLMVLVALLAFTRPGASLLARLAPVWSPLVEARWTPTVAGAAPSLYVLGISRT</sequence>
<dbReference type="Proteomes" id="UP000610846">
    <property type="component" value="Unassembled WGS sequence"/>
</dbReference>
<name>A0A927J1U7_9MICO</name>
<evidence type="ECO:0000313" key="2">
    <source>
        <dbReference type="EMBL" id="MBD8080366.1"/>
    </source>
</evidence>
<keyword evidence="3" id="KW-1185">Reference proteome</keyword>
<evidence type="ECO:0000256" key="1">
    <source>
        <dbReference type="SAM" id="MobiDB-lite"/>
    </source>
</evidence>
<gene>
    <name evidence="2" type="ORF">IF651_15020</name>
</gene>
<organism evidence="2 3">
    <name type="scientific">Cellulosimicrobium arenosum</name>
    <dbReference type="NCBI Taxonomy" id="2708133"/>
    <lineage>
        <taxon>Bacteria</taxon>
        <taxon>Bacillati</taxon>
        <taxon>Actinomycetota</taxon>
        <taxon>Actinomycetes</taxon>
        <taxon>Micrococcales</taxon>
        <taxon>Promicromonosporaceae</taxon>
        <taxon>Cellulosimicrobium</taxon>
    </lineage>
</organism>
<proteinExistence type="predicted"/>
<comment type="caution">
    <text evidence="2">The sequence shown here is derived from an EMBL/GenBank/DDBJ whole genome shotgun (WGS) entry which is preliminary data.</text>
</comment>
<dbReference type="RefSeq" id="WP_191829943.1">
    <property type="nucleotide sequence ID" value="NZ_JACYHB010000014.1"/>
</dbReference>
<dbReference type="InterPro" id="IPR046151">
    <property type="entry name" value="DUF6153"/>
</dbReference>
<protein>
    <submittedName>
        <fullName evidence="2">Uncharacterized protein</fullName>
    </submittedName>
</protein>
<accession>A0A927J1U7</accession>